<organism evidence="1 2">
    <name type="scientific">Salipaludibacillus neizhouensis</name>
    <dbReference type="NCBI Taxonomy" id="885475"/>
    <lineage>
        <taxon>Bacteria</taxon>
        <taxon>Bacillati</taxon>
        <taxon>Bacillota</taxon>
        <taxon>Bacilli</taxon>
        <taxon>Bacillales</taxon>
        <taxon>Bacillaceae</taxon>
    </lineage>
</organism>
<accession>A0A3A9K395</accession>
<evidence type="ECO:0000313" key="2">
    <source>
        <dbReference type="Proteomes" id="UP000281498"/>
    </source>
</evidence>
<name>A0A3A9K395_9BACI</name>
<comment type="caution">
    <text evidence="1">The sequence shown here is derived from an EMBL/GenBank/DDBJ whole genome shotgun (WGS) entry which is preliminary data.</text>
</comment>
<dbReference type="EMBL" id="PDOE01000018">
    <property type="protein sequence ID" value="RKL65360.1"/>
    <property type="molecule type" value="Genomic_DNA"/>
</dbReference>
<dbReference type="RefSeq" id="WP_110937954.1">
    <property type="nucleotide sequence ID" value="NZ_KZ614147.1"/>
</dbReference>
<dbReference type="OrthoDB" id="2876156at2"/>
<reference evidence="1 2" key="1">
    <citation type="submission" date="2017-10" db="EMBL/GenBank/DDBJ databases">
        <title>Bacillus sp. nov., a halophilic bacterium isolated from a Keqin Lake.</title>
        <authorList>
            <person name="Wang H."/>
        </authorList>
    </citation>
    <scope>NUCLEOTIDE SEQUENCE [LARGE SCALE GENOMIC DNA]</scope>
    <source>
        <strain evidence="1 2">KCTC 13187</strain>
    </source>
</reference>
<sequence>MEEYIPLQISDEFKSSYYNLFYQLSKEAFETAKEHAGHKRYMTKKEACEYIGISFTHLKKLEMPIIEIRGKFLIDREDITAFMNKHKK</sequence>
<proteinExistence type="predicted"/>
<gene>
    <name evidence="1" type="ORF">CR203_21400</name>
</gene>
<keyword evidence="2" id="KW-1185">Reference proteome</keyword>
<dbReference type="AlphaFoldDB" id="A0A3A9K395"/>
<evidence type="ECO:0000313" key="1">
    <source>
        <dbReference type="EMBL" id="RKL65360.1"/>
    </source>
</evidence>
<dbReference type="Proteomes" id="UP000281498">
    <property type="component" value="Unassembled WGS sequence"/>
</dbReference>
<evidence type="ECO:0008006" key="3">
    <source>
        <dbReference type="Google" id="ProtNLM"/>
    </source>
</evidence>
<protein>
    <recommendedName>
        <fullName evidence="3">DNA-binding protein</fullName>
    </recommendedName>
</protein>